<keyword evidence="1" id="KW-0812">Transmembrane</keyword>
<dbReference type="Proteomes" id="UP000191133">
    <property type="component" value="Unassembled WGS sequence"/>
</dbReference>
<dbReference type="EMBL" id="JAUKNN010000015">
    <property type="protein sequence ID" value="MDN8669283.1"/>
    <property type="molecule type" value="Genomic_DNA"/>
</dbReference>
<accession>A0A1W1GYS6</accession>
<organism evidence="3 4">
    <name type="scientific">Stenotrophomonas indicatrix</name>
    <dbReference type="NCBI Taxonomy" id="2045451"/>
    <lineage>
        <taxon>Bacteria</taxon>
        <taxon>Pseudomonadati</taxon>
        <taxon>Pseudomonadota</taxon>
        <taxon>Gammaproteobacteria</taxon>
        <taxon>Lysobacterales</taxon>
        <taxon>Lysobacteraceae</taxon>
        <taxon>Stenotrophomonas</taxon>
    </lineage>
</organism>
<feature type="transmembrane region" description="Helical" evidence="1">
    <location>
        <begin position="12"/>
        <end position="32"/>
    </location>
</feature>
<gene>
    <name evidence="2" type="ORF">Q0S36_08085</name>
    <name evidence="3" type="ORF">SAMN04488690_2225</name>
</gene>
<evidence type="ECO:0000313" key="3">
    <source>
        <dbReference type="EMBL" id="SLM24502.1"/>
    </source>
</evidence>
<dbReference type="Proteomes" id="UP001174315">
    <property type="component" value="Unassembled WGS sequence"/>
</dbReference>
<evidence type="ECO:0000313" key="2">
    <source>
        <dbReference type="EMBL" id="MDN8669283.1"/>
    </source>
</evidence>
<dbReference type="RefSeq" id="WP_165780913.1">
    <property type="nucleotide sequence ID" value="NZ_CBCSJV010000019.1"/>
</dbReference>
<reference evidence="3" key="2">
    <citation type="submission" date="2016-10" db="EMBL/GenBank/DDBJ databases">
        <authorList>
            <person name="de Groot N.N."/>
        </authorList>
    </citation>
    <scope>NUCLEOTIDE SEQUENCE [LARGE SCALE GENOMIC DNA]</scope>
    <source>
        <strain evidence="3">92MFCol6.1</strain>
    </source>
</reference>
<protein>
    <submittedName>
        <fullName evidence="3">Uncharacterized protein</fullName>
    </submittedName>
</protein>
<keyword evidence="1" id="KW-0472">Membrane</keyword>
<evidence type="ECO:0000313" key="5">
    <source>
        <dbReference type="Proteomes" id="UP001174315"/>
    </source>
</evidence>
<evidence type="ECO:0000256" key="1">
    <source>
        <dbReference type="SAM" id="Phobius"/>
    </source>
</evidence>
<evidence type="ECO:0000313" key="4">
    <source>
        <dbReference type="Proteomes" id="UP000191133"/>
    </source>
</evidence>
<keyword evidence="5" id="KW-1185">Reference proteome</keyword>
<dbReference type="GeneID" id="64106815"/>
<proteinExistence type="predicted"/>
<dbReference type="AlphaFoldDB" id="A0A1W1GYS6"/>
<sequence length="52" mass="5404">MQDRPRSTSKTGLIIVLACVAAFVLLVGGYQFGKSLAKADNAQQAAAAQPAR</sequence>
<reference evidence="4" key="1">
    <citation type="submission" date="2016-10" db="EMBL/GenBank/DDBJ databases">
        <authorList>
            <person name="Varghese N."/>
        </authorList>
    </citation>
    <scope>NUCLEOTIDE SEQUENCE [LARGE SCALE GENOMIC DNA]</scope>
    <source>
        <strain evidence="4">92MFCol6.1</strain>
    </source>
</reference>
<dbReference type="EMBL" id="FWEU01000003">
    <property type="protein sequence ID" value="SLM24502.1"/>
    <property type="molecule type" value="Genomic_DNA"/>
</dbReference>
<name>A0A1W1GYS6_9GAMM</name>
<keyword evidence="1" id="KW-1133">Transmembrane helix</keyword>
<reference evidence="2" key="3">
    <citation type="submission" date="2023-07" db="EMBL/GenBank/DDBJ databases">
        <title>Stenotrophomonas isolates from soil.</title>
        <authorList>
            <person name="Sharma V."/>
            <person name="Zur-Pinska J."/>
            <person name="Hay A.G."/>
        </authorList>
    </citation>
    <scope>NUCLEOTIDE SEQUENCE</scope>
    <source>
        <strain evidence="2">C2</strain>
    </source>
</reference>